<dbReference type="Proteomes" id="UP000176865">
    <property type="component" value="Unassembled WGS sequence"/>
</dbReference>
<reference evidence="1 2" key="1">
    <citation type="journal article" date="2016" name="Nat. Commun.">
        <title>Thousands of microbial genomes shed light on interconnected biogeochemical processes in an aquifer system.</title>
        <authorList>
            <person name="Anantharaman K."/>
            <person name="Brown C.T."/>
            <person name="Hug L.A."/>
            <person name="Sharon I."/>
            <person name="Castelle C.J."/>
            <person name="Probst A.J."/>
            <person name="Thomas B.C."/>
            <person name="Singh A."/>
            <person name="Wilkins M.J."/>
            <person name="Karaoz U."/>
            <person name="Brodie E.L."/>
            <person name="Williams K.H."/>
            <person name="Hubbard S.S."/>
            <person name="Banfield J.F."/>
        </authorList>
    </citation>
    <scope>NUCLEOTIDE SEQUENCE [LARGE SCALE GENOMIC DNA]</scope>
</reference>
<evidence type="ECO:0000313" key="1">
    <source>
        <dbReference type="EMBL" id="OGD68472.1"/>
    </source>
</evidence>
<proteinExistence type="predicted"/>
<evidence type="ECO:0000313" key="2">
    <source>
        <dbReference type="Proteomes" id="UP000176865"/>
    </source>
</evidence>
<accession>A0A1F5EM54</accession>
<dbReference type="AlphaFoldDB" id="A0A1F5EM54"/>
<comment type="caution">
    <text evidence="1">The sequence shown here is derived from an EMBL/GenBank/DDBJ whole genome shotgun (WGS) entry which is preliminary data.</text>
</comment>
<sequence>MKVNTSRITEIFNVTVDETKTVEELVADGNYCSNYNCDIKNFLDYSNGDKKAAIKNMAIFHFKGAVTTTGVFDLMEKEGYRPATVHELLSLGMEPEYQREFMIIALGFKPLLRLGGYECRYALYLYDANCLGIVPTEGRFLDHCRFAGVRKQVY</sequence>
<gene>
    <name evidence="1" type="ORF">A2996_01640</name>
</gene>
<organism evidence="1 2">
    <name type="scientific">Candidatus Campbellbacteria bacterium RIFCSPLOWO2_01_FULL_34_15</name>
    <dbReference type="NCBI Taxonomy" id="1797579"/>
    <lineage>
        <taxon>Bacteria</taxon>
        <taxon>Candidatus Campbelliibacteriota</taxon>
    </lineage>
</organism>
<dbReference type="EMBL" id="MFAB01000026">
    <property type="protein sequence ID" value="OGD68472.1"/>
    <property type="molecule type" value="Genomic_DNA"/>
</dbReference>
<name>A0A1F5EM54_9BACT</name>
<protein>
    <submittedName>
        <fullName evidence="1">Uncharacterized protein</fullName>
    </submittedName>
</protein>